<sequence>MRVVDGRVTGAATVIGVATAKAEAVGIDFISWESVGQVEETVMEEGGGVGCWGPETTLTKAPRATFLLSTKGISWSSKLPLELPFTGISEIEAVTDMSTGGGVTGAEEMEVFEKGGKLTFGSRVGEQVSLSEAL</sequence>
<keyword evidence="2" id="KW-1185">Reference proteome</keyword>
<gene>
    <name evidence="1" type="ORF">BGZ80_002865</name>
</gene>
<reference evidence="1" key="1">
    <citation type="journal article" date="2020" name="Fungal Divers.">
        <title>Resolving the Mortierellaceae phylogeny through synthesis of multi-gene phylogenetics and phylogenomics.</title>
        <authorList>
            <person name="Vandepol N."/>
            <person name="Liber J."/>
            <person name="Desiro A."/>
            <person name="Na H."/>
            <person name="Kennedy M."/>
            <person name="Barry K."/>
            <person name="Grigoriev I.V."/>
            <person name="Miller A.N."/>
            <person name="O'Donnell K."/>
            <person name="Stajich J.E."/>
            <person name="Bonito G."/>
        </authorList>
    </citation>
    <scope>NUCLEOTIDE SEQUENCE</scope>
    <source>
        <strain evidence="1">NRRL 2769</strain>
    </source>
</reference>
<comment type="caution">
    <text evidence="1">The sequence shown here is derived from an EMBL/GenBank/DDBJ whole genome shotgun (WGS) entry which is preliminary data.</text>
</comment>
<organism evidence="1 2">
    <name type="scientific">Entomortierella chlamydospora</name>
    <dbReference type="NCBI Taxonomy" id="101097"/>
    <lineage>
        <taxon>Eukaryota</taxon>
        <taxon>Fungi</taxon>
        <taxon>Fungi incertae sedis</taxon>
        <taxon>Mucoromycota</taxon>
        <taxon>Mortierellomycotina</taxon>
        <taxon>Mortierellomycetes</taxon>
        <taxon>Mortierellales</taxon>
        <taxon>Mortierellaceae</taxon>
        <taxon>Entomortierella</taxon>
    </lineage>
</organism>
<proteinExistence type="predicted"/>
<evidence type="ECO:0000313" key="2">
    <source>
        <dbReference type="Proteomes" id="UP000703661"/>
    </source>
</evidence>
<dbReference type="Proteomes" id="UP000703661">
    <property type="component" value="Unassembled WGS sequence"/>
</dbReference>
<protein>
    <submittedName>
        <fullName evidence="1">Uncharacterized protein</fullName>
    </submittedName>
</protein>
<evidence type="ECO:0000313" key="1">
    <source>
        <dbReference type="EMBL" id="KAG0008966.1"/>
    </source>
</evidence>
<dbReference type="EMBL" id="JAAAID010001729">
    <property type="protein sequence ID" value="KAG0008966.1"/>
    <property type="molecule type" value="Genomic_DNA"/>
</dbReference>
<accession>A0A9P6MP93</accession>
<dbReference type="AlphaFoldDB" id="A0A9P6MP93"/>
<name>A0A9P6MP93_9FUNG</name>